<dbReference type="STRING" id="1005944.SAMN05192576_0177"/>
<dbReference type="GO" id="GO:0008270">
    <property type="term" value="F:zinc ion binding"/>
    <property type="evidence" value="ECO:0007669"/>
    <property type="project" value="InterPro"/>
</dbReference>
<dbReference type="AlphaFoldDB" id="A0A1H0L5C3"/>
<dbReference type="InterPro" id="IPR036505">
    <property type="entry name" value="Amidase/PGRP_sf"/>
</dbReference>
<feature type="domain" description="N-acetylmuramoyl-L-alanine amidase" evidence="5">
    <location>
        <begin position="277"/>
        <end position="428"/>
    </location>
</feature>
<accession>A0A1H0L5C3</accession>
<dbReference type="PANTHER" id="PTHR11022:SF41">
    <property type="entry name" value="PEPTIDOGLYCAN-RECOGNITION PROTEIN LC-RELATED"/>
    <property type="match status" value="1"/>
</dbReference>
<evidence type="ECO:0000256" key="2">
    <source>
        <dbReference type="ARBA" id="ARBA00022729"/>
    </source>
</evidence>
<name>A0A1H0L5C3_9ACTN</name>
<dbReference type="GO" id="GO:0009253">
    <property type="term" value="P:peptidoglycan catabolic process"/>
    <property type="evidence" value="ECO:0007669"/>
    <property type="project" value="InterPro"/>
</dbReference>
<dbReference type="Pfam" id="PF13517">
    <property type="entry name" value="FG-GAP_3"/>
    <property type="match status" value="2"/>
</dbReference>
<dbReference type="GO" id="GO:0008745">
    <property type="term" value="F:N-acetylmuramoyl-L-alanine amidase activity"/>
    <property type="evidence" value="ECO:0007669"/>
    <property type="project" value="InterPro"/>
</dbReference>
<reference evidence="7 8" key="1">
    <citation type="submission" date="2016-10" db="EMBL/GenBank/DDBJ databases">
        <authorList>
            <person name="de Groot N.N."/>
        </authorList>
    </citation>
    <scope>NUCLEOTIDE SEQUENCE [LARGE SCALE GENOMIC DNA]</scope>
    <source>
        <strain evidence="7 8">CGMCC 1.11147</strain>
    </source>
</reference>
<gene>
    <name evidence="7" type="ORF">SAMN05192576_0177</name>
</gene>
<evidence type="ECO:0000256" key="3">
    <source>
        <dbReference type="SAM" id="MobiDB-lite"/>
    </source>
</evidence>
<evidence type="ECO:0000259" key="5">
    <source>
        <dbReference type="SMART" id="SM00644"/>
    </source>
</evidence>
<dbReference type="InterPro" id="IPR006619">
    <property type="entry name" value="PGRP_domain_met/bac"/>
</dbReference>
<dbReference type="InterPro" id="IPR015510">
    <property type="entry name" value="PGRP"/>
</dbReference>
<dbReference type="Pfam" id="PF01510">
    <property type="entry name" value="Amidase_2"/>
    <property type="match status" value="1"/>
</dbReference>
<dbReference type="InterPro" id="IPR013517">
    <property type="entry name" value="FG-GAP"/>
</dbReference>
<proteinExistence type="inferred from homology"/>
<evidence type="ECO:0000259" key="6">
    <source>
        <dbReference type="SMART" id="SM00701"/>
    </source>
</evidence>
<evidence type="ECO:0000313" key="8">
    <source>
        <dbReference type="Proteomes" id="UP000199004"/>
    </source>
</evidence>
<dbReference type="Gene3D" id="2.130.10.130">
    <property type="entry name" value="Integrin alpha, N-terminal"/>
    <property type="match status" value="2"/>
</dbReference>
<feature type="signal peptide" evidence="4">
    <location>
        <begin position="1"/>
        <end position="23"/>
    </location>
</feature>
<evidence type="ECO:0000256" key="1">
    <source>
        <dbReference type="ARBA" id="ARBA00007553"/>
    </source>
</evidence>
<sequence>MPSNKARYVTACQQLLTLGLVLAALTPAASVVSIDVVHQAPLNTPTSLAAYARATTATSVLPATVVDPVVTEYALTPPSGASGKLIASGLQARVVAGGAGAGGSKLTSVPQKVTGYGAVGVTWQHGLELAESDITVQVRTETDSAWTSWMPVQYDAEHGPDPRSDEARHARPGTDALLVGNVDGVQVRVTTPNGAPPPDLKLAVIAPGEPATTKVEAPEINTRELDEAAGDGPVEEPPVEDPATDPATDPAIDLQAATYTPKPVIYSRAQWGADEKMRDKSSLHYFEVHAGFVHHTVNANDYTEAEVPGLLRSIYAYHTKSRGWSDIGYNYLVDRFGRIWEGRYGGVDRPVVGAHTLGYNDYAFAMSAIGNFDIKKPPAAMVQAYGALFAWKLSLHGVDASSPSQLVGSKAFPAVNGHRDAASTACPGKYLYAKIARIRQLAAAAQRGWAGRELESDLASTAHPDLIVRNATDKMGYIIPTGGLTAFAPGKSVATGFAGVDTVVASPDLTGDAKGDLLVRAKSGEAGVMPGAGDGTFGDPVKKSDLFAGYELITAVGDLDDDGNNDVVARAGGTGRLDVFLGGGSGGFVRQELGQGWGGYNRLVGAADLTGDGEPDLIARETGGKVWLHAGGAGASLKTRTQVAGAWKQFDTITGFGDFNSDRVPDLYVRRTSDQMGFVLPGRGGGTFGHPLGPIVRTKDTYGITAAPLVGGGGADLVARRGDAILVLQNTNGFDTGRPIATGVNLSTVNRVLNAGDWNRDGFGDIITRETATGTLHLRLGNGKGAFAAPKAIASGFSKVQLLAAVGDMTGDGWPDLMGQPAGSDMRIYPGRGVDGLRSGYVAAGRVTASRQIPIGRYNTDGAPDLLFRNGSQLLLYPGNGPGGLTGSKTLSLNLTPYDWVIGISDIGLVGHADLIVRDKASGYLYLVPTTPTGFGKRRFIGDGMGAYDLAG</sequence>
<feature type="compositionally biased region" description="Acidic residues" evidence="3">
    <location>
        <begin position="227"/>
        <end position="243"/>
    </location>
</feature>
<protein>
    <submittedName>
        <fullName evidence="7">N-acetylmuramoyl-L-alanine amidase</fullName>
    </submittedName>
</protein>
<feature type="chain" id="PRO_5011438724" evidence="4">
    <location>
        <begin position="24"/>
        <end position="952"/>
    </location>
</feature>
<dbReference type="InterPro" id="IPR002502">
    <property type="entry name" value="Amidase_domain"/>
</dbReference>
<dbReference type="SUPFAM" id="SSF69318">
    <property type="entry name" value="Integrin alpha N-terminal domain"/>
    <property type="match status" value="2"/>
</dbReference>
<evidence type="ECO:0000313" key="7">
    <source>
        <dbReference type="EMBL" id="SDO63160.1"/>
    </source>
</evidence>
<dbReference type="InterPro" id="IPR028994">
    <property type="entry name" value="Integrin_alpha_N"/>
</dbReference>
<evidence type="ECO:0000256" key="4">
    <source>
        <dbReference type="SAM" id="SignalP"/>
    </source>
</evidence>
<dbReference type="PANTHER" id="PTHR11022">
    <property type="entry name" value="PEPTIDOGLYCAN RECOGNITION PROTEIN"/>
    <property type="match status" value="1"/>
</dbReference>
<keyword evidence="8" id="KW-1185">Reference proteome</keyword>
<dbReference type="CDD" id="cd06583">
    <property type="entry name" value="PGRP"/>
    <property type="match status" value="1"/>
</dbReference>
<dbReference type="SMART" id="SM00644">
    <property type="entry name" value="Ami_2"/>
    <property type="match status" value="1"/>
</dbReference>
<dbReference type="EMBL" id="FNIC01000011">
    <property type="protein sequence ID" value="SDO63160.1"/>
    <property type="molecule type" value="Genomic_DNA"/>
</dbReference>
<organism evidence="7 8">
    <name type="scientific">Nocardioides szechwanensis</name>
    <dbReference type="NCBI Taxonomy" id="1005944"/>
    <lineage>
        <taxon>Bacteria</taxon>
        <taxon>Bacillati</taxon>
        <taxon>Actinomycetota</taxon>
        <taxon>Actinomycetes</taxon>
        <taxon>Propionibacteriales</taxon>
        <taxon>Nocardioidaceae</taxon>
        <taxon>Nocardioides</taxon>
    </lineage>
</organism>
<keyword evidence="2 4" id="KW-0732">Signal</keyword>
<dbReference type="Gene3D" id="3.40.80.10">
    <property type="entry name" value="Peptidoglycan recognition protein-like"/>
    <property type="match status" value="1"/>
</dbReference>
<dbReference type="SMART" id="SM00701">
    <property type="entry name" value="PGRP"/>
    <property type="match status" value="1"/>
</dbReference>
<dbReference type="SUPFAM" id="SSF55846">
    <property type="entry name" value="N-acetylmuramoyl-L-alanine amidase-like"/>
    <property type="match status" value="1"/>
</dbReference>
<feature type="domain" description="Peptidoglycan recognition protein family" evidence="6">
    <location>
        <begin position="263"/>
        <end position="411"/>
    </location>
</feature>
<comment type="similarity">
    <text evidence="1">Belongs to the N-acetylmuramoyl-L-alanine amidase 2 family.</text>
</comment>
<feature type="region of interest" description="Disordered" evidence="3">
    <location>
        <begin position="226"/>
        <end position="247"/>
    </location>
</feature>
<dbReference type="Proteomes" id="UP000199004">
    <property type="component" value="Unassembled WGS sequence"/>
</dbReference>